<proteinExistence type="predicted"/>
<name>A0A6G0TRJ4_APHGL</name>
<accession>A0A6G0TRJ4</accession>
<protein>
    <submittedName>
        <fullName evidence="1">Uncharacterized protein</fullName>
    </submittedName>
</protein>
<comment type="caution">
    <text evidence="1">The sequence shown here is derived from an EMBL/GenBank/DDBJ whole genome shotgun (WGS) entry which is preliminary data.</text>
</comment>
<gene>
    <name evidence="1" type="ORF">AGLY_006801</name>
</gene>
<dbReference type="AlphaFoldDB" id="A0A6G0TRJ4"/>
<evidence type="ECO:0000313" key="2">
    <source>
        <dbReference type="Proteomes" id="UP000475862"/>
    </source>
</evidence>
<sequence length="197" mass="23003">MEAMQNIHINAITPSSKLYISSALRRCHVDLFARPKFKIWHAYKHAHMSQLSSSIGMIVHTKSQTQFMTPGIEQIRVIGDQYHDKYDSKWIRWIKFGRIDDSSDEFDSSRGRVRILIKRFDHNRIFIFHRKHVGKWVPFCCTLGGGVDLGLGFKLANGIKMPNDILNYLVIGTRQSRFTKLMIFVDNEINEKRHVEL</sequence>
<keyword evidence="2" id="KW-1185">Reference proteome</keyword>
<dbReference type="Proteomes" id="UP000475862">
    <property type="component" value="Unassembled WGS sequence"/>
</dbReference>
<reference evidence="1 2" key="1">
    <citation type="submission" date="2019-08" db="EMBL/GenBank/DDBJ databases">
        <title>The genome of the soybean aphid Biotype 1, its phylome, world population structure and adaptation to the North American continent.</title>
        <authorList>
            <person name="Giordano R."/>
            <person name="Donthu R.K."/>
            <person name="Hernandez A.G."/>
            <person name="Wright C.L."/>
            <person name="Zimin A.V."/>
        </authorList>
    </citation>
    <scope>NUCLEOTIDE SEQUENCE [LARGE SCALE GENOMIC DNA]</scope>
    <source>
        <tissue evidence="1">Whole aphids</tissue>
    </source>
</reference>
<evidence type="ECO:0000313" key="1">
    <source>
        <dbReference type="EMBL" id="KAE9536994.1"/>
    </source>
</evidence>
<organism evidence="1 2">
    <name type="scientific">Aphis glycines</name>
    <name type="common">Soybean aphid</name>
    <dbReference type="NCBI Taxonomy" id="307491"/>
    <lineage>
        <taxon>Eukaryota</taxon>
        <taxon>Metazoa</taxon>
        <taxon>Ecdysozoa</taxon>
        <taxon>Arthropoda</taxon>
        <taxon>Hexapoda</taxon>
        <taxon>Insecta</taxon>
        <taxon>Pterygota</taxon>
        <taxon>Neoptera</taxon>
        <taxon>Paraneoptera</taxon>
        <taxon>Hemiptera</taxon>
        <taxon>Sternorrhyncha</taxon>
        <taxon>Aphidomorpha</taxon>
        <taxon>Aphidoidea</taxon>
        <taxon>Aphididae</taxon>
        <taxon>Aphidini</taxon>
        <taxon>Aphis</taxon>
        <taxon>Aphis</taxon>
    </lineage>
</organism>
<dbReference type="EMBL" id="VYZN01000019">
    <property type="protein sequence ID" value="KAE9536994.1"/>
    <property type="molecule type" value="Genomic_DNA"/>
</dbReference>